<dbReference type="SUPFAM" id="SSF48371">
    <property type="entry name" value="ARM repeat"/>
    <property type="match status" value="1"/>
</dbReference>
<dbReference type="InterPro" id="IPR016024">
    <property type="entry name" value="ARM-type_fold"/>
</dbReference>
<feature type="domain" description="Beta-catenin-like protein 1 N-terminal" evidence="7">
    <location>
        <begin position="53"/>
        <end position="160"/>
    </location>
</feature>
<dbReference type="AlphaFoldDB" id="A0A8C4S4R0"/>
<reference evidence="8" key="1">
    <citation type="submission" date="2021-06" db="EMBL/GenBank/DDBJ databases">
        <authorList>
            <consortium name="Wellcome Sanger Institute Data Sharing"/>
        </authorList>
    </citation>
    <scope>NUCLEOTIDE SEQUENCE [LARGE SCALE GENOMIC DNA]</scope>
</reference>
<keyword evidence="9" id="KW-1185">Reference proteome</keyword>
<keyword evidence="2" id="KW-0597">Phosphoprotein</keyword>
<sequence length="561" mass="64724">MDVGELLNYQPDRGAKRPREEDVEDEPRGRHRLPGVRDLSRHIDRTEQNKDDSGGDKKAYEKLMDNDEEREGEPLDESSIKKMILTFEKRSYKNQELRIKFPDNPEKFMESELDLNDIIQEIHVIATMPDLYHLLVELNAVHSLLGLLSHENTDVAIAVVDLLQELTDIDTLHESEEGAEVLIDALLEGQVVALLVQNMERLDEQVKEEAGGVYNTLAIVENMAEFRPEMCTEAAQQGLMQWLLKRIKAKMPFDDNKLYCSEILAILLQNNDTNRDLLGELDGIDVLLQQLSVFKRHNPSTPDEQEMMENLFDSLCSCLMHAANRDRFLKGEGLQLMNLMLREKKMSRTSALKVLDHAMIGPEGTDNCHKFVDILGLRTIFPLFMKTPKKMKKAGISDKEHEEHVCSIIASMLRNLKGQQRTRLLSKFTENDCEKVDRLMELHFKYLEAVQLADKKIEGEKHDMVRRGEIISDVMEDEFYLRRLDAGLFVLQLICYIMVEISNANIPQLQQRVHQILNLRGGSVKIVRHIMREYAENIGDGKSEEFKETEQKRILDLLENF</sequence>
<evidence type="ECO:0000256" key="6">
    <source>
        <dbReference type="SAM" id="MobiDB-lite"/>
    </source>
</evidence>
<dbReference type="SMART" id="SM01156">
    <property type="entry name" value="DUF1716"/>
    <property type="match status" value="1"/>
</dbReference>
<dbReference type="RefSeq" id="XP_028668232.1">
    <property type="nucleotide sequence ID" value="XM_028812399.2"/>
</dbReference>
<dbReference type="PANTHER" id="PTHR14978">
    <property type="entry name" value="BETA-CATENIN-LIKE PROTEIN 1 NUCLEAR ASSOCIATED PROTEIN"/>
    <property type="match status" value="1"/>
</dbReference>
<dbReference type="PANTHER" id="PTHR14978:SF0">
    <property type="entry name" value="BETA-CATENIN-LIKE PROTEIN 1"/>
    <property type="match status" value="1"/>
</dbReference>
<dbReference type="OrthoDB" id="1898821at2759"/>
<evidence type="ECO:0000313" key="8">
    <source>
        <dbReference type="Ensembl" id="ENSECRP00000011539.1"/>
    </source>
</evidence>
<keyword evidence="3" id="KW-0677">Repeat</keyword>
<dbReference type="InterPro" id="IPR039678">
    <property type="entry name" value="CTNNBL1"/>
</dbReference>
<dbReference type="GeneTree" id="ENSGT00390000006931"/>
<dbReference type="InterPro" id="IPR013180">
    <property type="entry name" value="CTNNBL1_N"/>
</dbReference>
<gene>
    <name evidence="8" type="primary">CTNNBL1</name>
    <name evidence="8" type="synonym">ctnnbl1</name>
</gene>
<feature type="compositionally biased region" description="Acidic residues" evidence="6">
    <location>
        <begin position="66"/>
        <end position="76"/>
    </location>
</feature>
<feature type="region of interest" description="Disordered" evidence="6">
    <location>
        <begin position="1"/>
        <end position="76"/>
    </location>
</feature>
<keyword evidence="5" id="KW-0539">Nucleus</keyword>
<reference evidence="8" key="2">
    <citation type="submission" date="2025-08" db="UniProtKB">
        <authorList>
            <consortium name="Ensembl"/>
        </authorList>
    </citation>
    <scope>IDENTIFICATION</scope>
</reference>
<feature type="compositionally biased region" description="Basic and acidic residues" evidence="6">
    <location>
        <begin position="38"/>
        <end position="65"/>
    </location>
</feature>
<dbReference type="Ensembl" id="ENSECRT00000011728.1">
    <property type="protein sequence ID" value="ENSECRP00000011539.1"/>
    <property type="gene ID" value="ENSECRG00000007678.1"/>
</dbReference>
<evidence type="ECO:0000256" key="1">
    <source>
        <dbReference type="ARBA" id="ARBA00004123"/>
    </source>
</evidence>
<dbReference type="GO" id="GO:0005681">
    <property type="term" value="C:spliceosomal complex"/>
    <property type="evidence" value="ECO:0007669"/>
    <property type="project" value="TreeGrafter"/>
</dbReference>
<keyword evidence="4" id="KW-0175">Coiled coil</keyword>
<evidence type="ECO:0000313" key="9">
    <source>
        <dbReference type="Proteomes" id="UP000694620"/>
    </source>
</evidence>
<evidence type="ECO:0000259" key="7">
    <source>
        <dbReference type="SMART" id="SM01156"/>
    </source>
</evidence>
<accession>A0A8C4S4R0</accession>
<proteinExistence type="predicted"/>
<dbReference type="CTD" id="56259"/>
<comment type="subcellular location">
    <subcellularLocation>
        <location evidence="1">Nucleus</location>
    </subcellularLocation>
</comment>
<dbReference type="FunFam" id="1.25.10.10:FF:000091">
    <property type="entry name" value="Catenin, beta like 1"/>
    <property type="match status" value="1"/>
</dbReference>
<dbReference type="GeneID" id="114659759"/>
<evidence type="ECO:0000256" key="4">
    <source>
        <dbReference type="ARBA" id="ARBA00023054"/>
    </source>
</evidence>
<reference evidence="8" key="3">
    <citation type="submission" date="2025-09" db="UniProtKB">
        <authorList>
            <consortium name="Ensembl"/>
        </authorList>
    </citation>
    <scope>IDENTIFICATION</scope>
</reference>
<name>A0A8C4S4R0_ERPCA</name>
<evidence type="ECO:0000256" key="2">
    <source>
        <dbReference type="ARBA" id="ARBA00022553"/>
    </source>
</evidence>
<evidence type="ECO:0000256" key="3">
    <source>
        <dbReference type="ARBA" id="ARBA00022737"/>
    </source>
</evidence>
<dbReference type="InterPro" id="IPR011989">
    <property type="entry name" value="ARM-like"/>
</dbReference>
<dbReference type="Pfam" id="PF08216">
    <property type="entry name" value="CTNNBL"/>
    <property type="match status" value="1"/>
</dbReference>
<protein>
    <submittedName>
        <fullName evidence="8">Catenin, beta like 1</fullName>
    </submittedName>
</protein>
<organism evidence="8 9">
    <name type="scientific">Erpetoichthys calabaricus</name>
    <name type="common">Rope fish</name>
    <name type="synonym">Calamoichthys calabaricus</name>
    <dbReference type="NCBI Taxonomy" id="27687"/>
    <lineage>
        <taxon>Eukaryota</taxon>
        <taxon>Metazoa</taxon>
        <taxon>Chordata</taxon>
        <taxon>Craniata</taxon>
        <taxon>Vertebrata</taxon>
        <taxon>Euteleostomi</taxon>
        <taxon>Actinopterygii</taxon>
        <taxon>Polypteriformes</taxon>
        <taxon>Polypteridae</taxon>
        <taxon>Erpetoichthys</taxon>
    </lineage>
</organism>
<dbReference type="Proteomes" id="UP000694620">
    <property type="component" value="Chromosome 10"/>
</dbReference>
<dbReference type="Gene3D" id="1.25.10.10">
    <property type="entry name" value="Leucine-rich Repeat Variant"/>
    <property type="match status" value="1"/>
</dbReference>
<evidence type="ECO:0000256" key="5">
    <source>
        <dbReference type="ARBA" id="ARBA00023242"/>
    </source>
</evidence>